<feature type="chain" id="PRO_5019088383" evidence="6">
    <location>
        <begin position="23"/>
        <end position="525"/>
    </location>
</feature>
<proteinExistence type="inferred from homology"/>
<dbReference type="CDD" id="cd08977">
    <property type="entry name" value="SusD"/>
    <property type="match status" value="1"/>
</dbReference>
<dbReference type="Pfam" id="PF14322">
    <property type="entry name" value="SusD-like_3"/>
    <property type="match status" value="1"/>
</dbReference>
<dbReference type="EMBL" id="QRZA01000001">
    <property type="protein sequence ID" value="RGV36636.1"/>
    <property type="molecule type" value="Genomic_DNA"/>
</dbReference>
<feature type="domain" description="RagB/SusD" evidence="7">
    <location>
        <begin position="343"/>
        <end position="504"/>
    </location>
</feature>
<evidence type="ECO:0000256" key="6">
    <source>
        <dbReference type="SAM" id="SignalP"/>
    </source>
</evidence>
<dbReference type="AlphaFoldDB" id="A0A412X6N6"/>
<comment type="caution">
    <text evidence="9">The sequence shown here is derived from an EMBL/GenBank/DDBJ whole genome shotgun (WGS) entry which is preliminary data.</text>
</comment>
<keyword evidence="5" id="KW-0998">Cell outer membrane</keyword>
<evidence type="ECO:0000256" key="3">
    <source>
        <dbReference type="ARBA" id="ARBA00022729"/>
    </source>
</evidence>
<organism evidence="9 10">
    <name type="scientific">Butyricimonas virosa</name>
    <dbReference type="NCBI Taxonomy" id="544645"/>
    <lineage>
        <taxon>Bacteria</taxon>
        <taxon>Pseudomonadati</taxon>
        <taxon>Bacteroidota</taxon>
        <taxon>Bacteroidia</taxon>
        <taxon>Bacteroidales</taxon>
        <taxon>Odoribacteraceae</taxon>
        <taxon>Butyricimonas</taxon>
    </lineage>
</organism>
<dbReference type="Proteomes" id="UP000283589">
    <property type="component" value="Unassembled WGS sequence"/>
</dbReference>
<evidence type="ECO:0000313" key="10">
    <source>
        <dbReference type="Proteomes" id="UP000283589"/>
    </source>
</evidence>
<evidence type="ECO:0000256" key="4">
    <source>
        <dbReference type="ARBA" id="ARBA00023136"/>
    </source>
</evidence>
<evidence type="ECO:0000256" key="1">
    <source>
        <dbReference type="ARBA" id="ARBA00004442"/>
    </source>
</evidence>
<protein>
    <submittedName>
        <fullName evidence="9">RagB/SusD family nutrient uptake outer membrane protein</fullName>
    </submittedName>
</protein>
<dbReference type="RefSeq" id="WP_118258250.1">
    <property type="nucleotide sequence ID" value="NZ_CALBWO010000038.1"/>
</dbReference>
<comment type="similarity">
    <text evidence="2">Belongs to the SusD family.</text>
</comment>
<feature type="signal peptide" evidence="6">
    <location>
        <begin position="1"/>
        <end position="22"/>
    </location>
</feature>
<dbReference type="InterPro" id="IPR011990">
    <property type="entry name" value="TPR-like_helical_dom_sf"/>
</dbReference>
<evidence type="ECO:0000256" key="2">
    <source>
        <dbReference type="ARBA" id="ARBA00006275"/>
    </source>
</evidence>
<sequence>MKRLLFVIVVGCFLFSSCGNFLEEYSKDLVYASSCEDLDEIIIGNGYMKRNANQEYAYYTENEQYYPYLHVMDDDVEEFLSGAVKMLANANPAVRYRNFYTWGERPFSDMTGMELVDSDWKRLYEHIGYVNVIISYVKEFESDPEEIRHRITGEAQFLRGWYYYMLVNLYAKPYSKETAGKDLGVPLNITEFIEDKYFSRDPVEKVYEQIVLDLKNAADNLAGVVQPTFYRVNEAAARTLLSRVYLYMGEWQLAIDECDKVLALGCKLRDMNGLDEKWLNTVNSPEILFTQGSYAIGGLMNNNTSRYGVIGGGRYRVSDELLTLYKKYKNDGVVDLRESVFLEPSSSYCPGYFFIRKTPDYSNNRKGSAKVYDACLIRSAEVYLNKAEAQAMLDQVDAINTIKVLMEKRYKDGVLPAIDGLKGKDLVDFIREERRRELTCEGHRWFDLRRYAVSPKYPELKEITHGVYQSAMASMKPGVYDGSYTLKPCGQDNAWVLPIPDYEIIFDRGAMVDNDKREPREKNEN</sequence>
<dbReference type="GO" id="GO:0009279">
    <property type="term" value="C:cell outer membrane"/>
    <property type="evidence" value="ECO:0007669"/>
    <property type="project" value="UniProtKB-SubCell"/>
</dbReference>
<dbReference type="Pfam" id="PF07980">
    <property type="entry name" value="SusD_RagB"/>
    <property type="match status" value="1"/>
</dbReference>
<keyword evidence="4" id="KW-0472">Membrane</keyword>
<name>A0A412X6N6_9BACT</name>
<dbReference type="InterPro" id="IPR033985">
    <property type="entry name" value="SusD-like_N"/>
</dbReference>
<dbReference type="PROSITE" id="PS51257">
    <property type="entry name" value="PROKAR_LIPOPROTEIN"/>
    <property type="match status" value="1"/>
</dbReference>
<evidence type="ECO:0000259" key="8">
    <source>
        <dbReference type="Pfam" id="PF14322"/>
    </source>
</evidence>
<reference evidence="9 10" key="1">
    <citation type="submission" date="2018-08" db="EMBL/GenBank/DDBJ databases">
        <title>A genome reference for cultivated species of the human gut microbiota.</title>
        <authorList>
            <person name="Zou Y."/>
            <person name="Xue W."/>
            <person name="Luo G."/>
        </authorList>
    </citation>
    <scope>NUCLEOTIDE SEQUENCE [LARGE SCALE GENOMIC DNA]</scope>
    <source>
        <strain evidence="9 10">AF14-49</strain>
    </source>
</reference>
<evidence type="ECO:0000313" key="9">
    <source>
        <dbReference type="EMBL" id="RGV36636.1"/>
    </source>
</evidence>
<accession>A0A412X6N6</accession>
<dbReference type="SUPFAM" id="SSF48452">
    <property type="entry name" value="TPR-like"/>
    <property type="match status" value="1"/>
</dbReference>
<keyword evidence="3 6" id="KW-0732">Signal</keyword>
<dbReference type="Gene3D" id="1.25.40.390">
    <property type="match status" value="1"/>
</dbReference>
<evidence type="ECO:0000256" key="5">
    <source>
        <dbReference type="ARBA" id="ARBA00023237"/>
    </source>
</evidence>
<gene>
    <name evidence="9" type="ORF">DWW18_00075</name>
</gene>
<dbReference type="InterPro" id="IPR012944">
    <property type="entry name" value="SusD_RagB_dom"/>
</dbReference>
<evidence type="ECO:0000259" key="7">
    <source>
        <dbReference type="Pfam" id="PF07980"/>
    </source>
</evidence>
<feature type="domain" description="SusD-like N-terminal" evidence="8">
    <location>
        <begin position="88"/>
        <end position="246"/>
    </location>
</feature>
<comment type="subcellular location">
    <subcellularLocation>
        <location evidence="1">Cell outer membrane</location>
    </subcellularLocation>
</comment>